<dbReference type="Proteomes" id="UP000789860">
    <property type="component" value="Unassembled WGS sequence"/>
</dbReference>
<name>A0ACA9JVI6_9GLOM</name>
<protein>
    <submittedName>
        <fullName evidence="1">8665_t:CDS:1</fullName>
    </submittedName>
</protein>
<sequence length="264" mass="30174">MNDSKQDKSHECQTTGEIDANQIGGIAQTVFVGVGTITEIFTPFVPYIEIILNAANSIIKIYEDAKYNKNICLVFVERMRVAKFSIERLITSKESNIKMFQEQSFLDALYVEKILECVEITAEHVQKIAIANEVLNNDSKKNVWNTFKAPYIESKEITDPRIGDREVFEYKPDVFSVPKIFTQIIADAWQGNPINRPNFQVMLETLDKLCKKYDSTHSGSSTHEISLEEDNYLESEDAALRNFSKAVEFVKKLNIDLLQNETIN</sequence>
<accession>A0ACA9JVI6</accession>
<dbReference type="EMBL" id="CAJVPM010000220">
    <property type="protein sequence ID" value="CAG8438689.1"/>
    <property type="molecule type" value="Genomic_DNA"/>
</dbReference>
<organism evidence="1 2">
    <name type="scientific">Scutellospora calospora</name>
    <dbReference type="NCBI Taxonomy" id="85575"/>
    <lineage>
        <taxon>Eukaryota</taxon>
        <taxon>Fungi</taxon>
        <taxon>Fungi incertae sedis</taxon>
        <taxon>Mucoromycota</taxon>
        <taxon>Glomeromycotina</taxon>
        <taxon>Glomeromycetes</taxon>
        <taxon>Diversisporales</taxon>
        <taxon>Gigasporaceae</taxon>
        <taxon>Scutellospora</taxon>
    </lineage>
</organism>
<proteinExistence type="predicted"/>
<comment type="caution">
    <text evidence="1">The sequence shown here is derived from an EMBL/GenBank/DDBJ whole genome shotgun (WGS) entry which is preliminary data.</text>
</comment>
<gene>
    <name evidence="1" type="ORF">SCALOS_LOCUS464</name>
</gene>
<evidence type="ECO:0000313" key="1">
    <source>
        <dbReference type="EMBL" id="CAG8438689.1"/>
    </source>
</evidence>
<evidence type="ECO:0000313" key="2">
    <source>
        <dbReference type="Proteomes" id="UP000789860"/>
    </source>
</evidence>
<keyword evidence="2" id="KW-1185">Reference proteome</keyword>
<reference evidence="1" key="1">
    <citation type="submission" date="2021-06" db="EMBL/GenBank/DDBJ databases">
        <authorList>
            <person name="Kallberg Y."/>
            <person name="Tangrot J."/>
            <person name="Rosling A."/>
        </authorList>
    </citation>
    <scope>NUCLEOTIDE SEQUENCE</scope>
    <source>
        <strain evidence="1">AU212A</strain>
    </source>
</reference>